<dbReference type="Proteomes" id="UP000007148">
    <property type="component" value="Unassembled WGS sequence"/>
</dbReference>
<evidence type="ECO:0000256" key="3">
    <source>
        <dbReference type="RuleBase" id="RU366040"/>
    </source>
</evidence>
<comment type="function">
    <text evidence="3">Polymerizes chitin, a structural polymer of the cell wall and septum, by transferring the sugar moiety of UDP-GlcNAc to the non-reducing end of the growing chitin polymer.</text>
</comment>
<dbReference type="GO" id="GO:0006031">
    <property type="term" value="P:chitin biosynthetic process"/>
    <property type="evidence" value="ECO:0007669"/>
    <property type="project" value="UniProtKB-UniRule"/>
</dbReference>
<dbReference type="eggNOG" id="KOG2571">
    <property type="taxonomic scope" value="Eukaryota"/>
</dbReference>
<keyword evidence="6" id="KW-1185">Reference proteome</keyword>
<dbReference type="GO" id="GO:0071555">
    <property type="term" value="P:cell wall organization"/>
    <property type="evidence" value="ECO:0007669"/>
    <property type="project" value="UniProtKB-KW"/>
</dbReference>
<keyword evidence="3" id="KW-1003">Cell membrane</keyword>
<name>G4TJR4_SERID</name>
<comment type="similarity">
    <text evidence="3">Belongs to the chitin synthase family.</text>
</comment>
<keyword evidence="3" id="KW-0328">Glycosyltransferase</keyword>
<evidence type="ECO:0000313" key="5">
    <source>
        <dbReference type="EMBL" id="CCA71557.1"/>
    </source>
</evidence>
<organism evidence="5 6">
    <name type="scientific">Serendipita indica (strain DSM 11827)</name>
    <name type="common">Root endophyte fungus</name>
    <name type="synonym">Piriformospora indica</name>
    <dbReference type="NCBI Taxonomy" id="1109443"/>
    <lineage>
        <taxon>Eukaryota</taxon>
        <taxon>Fungi</taxon>
        <taxon>Dikarya</taxon>
        <taxon>Basidiomycota</taxon>
        <taxon>Agaricomycotina</taxon>
        <taxon>Agaricomycetes</taxon>
        <taxon>Sebacinales</taxon>
        <taxon>Serendipitaceae</taxon>
        <taxon>Serendipita</taxon>
    </lineage>
</organism>
<reference evidence="5 6" key="1">
    <citation type="journal article" date="2011" name="PLoS Pathog.">
        <title>Endophytic Life Strategies Decoded by Genome and Transcriptome Analyses of the Mutualistic Root Symbiont Piriformospora indica.</title>
        <authorList>
            <person name="Zuccaro A."/>
            <person name="Lahrmann U."/>
            <person name="Guldener U."/>
            <person name="Langen G."/>
            <person name="Pfiffi S."/>
            <person name="Biedenkopf D."/>
            <person name="Wong P."/>
            <person name="Samans B."/>
            <person name="Grimm C."/>
            <person name="Basiewicz M."/>
            <person name="Murat C."/>
            <person name="Martin F."/>
            <person name="Kogel K.H."/>
        </authorList>
    </citation>
    <scope>NUCLEOTIDE SEQUENCE [LARGE SCALE GENOMIC DNA]</scope>
    <source>
        <strain evidence="5 6">DSM 11827</strain>
    </source>
</reference>
<evidence type="ECO:0000256" key="2">
    <source>
        <dbReference type="ARBA" id="ARBA00023316"/>
    </source>
</evidence>
<dbReference type="InterPro" id="IPR013616">
    <property type="entry name" value="Chitin_synth_N"/>
</dbReference>
<dbReference type="EC" id="2.4.1.16" evidence="3"/>
<evidence type="ECO:0000313" key="6">
    <source>
        <dbReference type="Proteomes" id="UP000007148"/>
    </source>
</evidence>
<keyword evidence="2 3" id="KW-0961">Cell wall biogenesis/degradation</keyword>
<sequence length="158" mass="18199">MFRRYKTKNPYELFHGNLVIVNELPGKLLDMFPQKTEREFKVMRYTSATCGPNDFKADGDTLHPVMYEPACKTELFIVTTMYKVDEELLCLSRSDVGKRRLEKVAVCIVSDRYQMINSRTLSVVPTMTAYQDGVAKHGVNNKPVTAHTYEYTDDREAD</sequence>
<keyword evidence="1" id="KW-0812">Transmembrane</keyword>
<dbReference type="InParanoid" id="G4TJR4"/>
<feature type="domain" description="Chitin synthase N-terminal" evidence="4">
    <location>
        <begin position="7"/>
        <end position="68"/>
    </location>
</feature>
<dbReference type="GO" id="GO:0004100">
    <property type="term" value="F:chitin synthase activity"/>
    <property type="evidence" value="ECO:0007669"/>
    <property type="project" value="UniProtKB-UniRule"/>
</dbReference>
<dbReference type="Pfam" id="PF08407">
    <property type="entry name" value="Chitin_synth_1N"/>
    <property type="match status" value="1"/>
</dbReference>
<comment type="subcellular location">
    <subcellularLocation>
        <location evidence="3">Cell membrane</location>
        <topology evidence="3">Multi-pass membrane protein</topology>
    </subcellularLocation>
</comment>
<dbReference type="EMBL" id="CAFZ01000125">
    <property type="protein sequence ID" value="CCA71557.1"/>
    <property type="molecule type" value="Genomic_DNA"/>
</dbReference>
<dbReference type="OrthoDB" id="5310420at2759"/>
<protein>
    <recommendedName>
        <fullName evidence="3">Chitin synthase</fullName>
        <ecNumber evidence="3">2.4.1.16</ecNumber>
    </recommendedName>
</protein>
<gene>
    <name evidence="5" type="ORF">PIIN_05494</name>
</gene>
<keyword evidence="1" id="KW-1133">Transmembrane helix</keyword>
<dbReference type="AlphaFoldDB" id="G4TJR4"/>
<dbReference type="STRING" id="1109443.G4TJR4"/>
<comment type="catalytic activity">
    <reaction evidence="3">
        <text>[(1-&gt;4)-N-acetyl-beta-D-glucosaminyl](n) + UDP-N-acetyl-alpha-D-glucosamine = [(1-&gt;4)-N-acetyl-beta-D-glucosaminyl](n+1) + UDP + H(+)</text>
        <dbReference type="Rhea" id="RHEA:16637"/>
        <dbReference type="Rhea" id="RHEA-COMP:9593"/>
        <dbReference type="Rhea" id="RHEA-COMP:9595"/>
        <dbReference type="ChEBI" id="CHEBI:15378"/>
        <dbReference type="ChEBI" id="CHEBI:17029"/>
        <dbReference type="ChEBI" id="CHEBI:57705"/>
        <dbReference type="ChEBI" id="CHEBI:58223"/>
        <dbReference type="EC" id="2.4.1.16"/>
    </reaction>
</comment>
<accession>G4TJR4</accession>
<keyword evidence="1" id="KW-0472">Membrane</keyword>
<proteinExistence type="inferred from homology"/>
<dbReference type="HOGENOM" id="CLU_110967_0_0_1"/>
<evidence type="ECO:0000259" key="4">
    <source>
        <dbReference type="Pfam" id="PF08407"/>
    </source>
</evidence>
<dbReference type="Pfam" id="PF01644">
    <property type="entry name" value="Chitin_synth_1"/>
    <property type="match status" value="1"/>
</dbReference>
<comment type="caution">
    <text evidence="5">The sequence shown here is derived from an EMBL/GenBank/DDBJ whole genome shotgun (WGS) entry which is preliminary data.</text>
</comment>
<dbReference type="GO" id="GO:0005886">
    <property type="term" value="C:plasma membrane"/>
    <property type="evidence" value="ECO:0007669"/>
    <property type="project" value="UniProtKB-SubCell"/>
</dbReference>
<keyword evidence="3" id="KW-0808">Transferase</keyword>
<evidence type="ECO:0000256" key="1">
    <source>
        <dbReference type="ARBA" id="ARBA00022989"/>
    </source>
</evidence>